<dbReference type="Proteomes" id="UP000236291">
    <property type="component" value="Unassembled WGS sequence"/>
</dbReference>
<evidence type="ECO:0000313" key="2">
    <source>
        <dbReference type="EMBL" id="PNY10612.1"/>
    </source>
</evidence>
<name>A0A2K3P5Q4_TRIPR</name>
<protein>
    <submittedName>
        <fullName evidence="2">Uncharacterized protein</fullName>
    </submittedName>
</protein>
<reference evidence="2 3" key="1">
    <citation type="journal article" date="2014" name="Am. J. Bot.">
        <title>Genome assembly and annotation for red clover (Trifolium pratense; Fabaceae).</title>
        <authorList>
            <person name="Istvanek J."/>
            <person name="Jaros M."/>
            <person name="Krenek A."/>
            <person name="Repkova J."/>
        </authorList>
    </citation>
    <scope>NUCLEOTIDE SEQUENCE [LARGE SCALE GENOMIC DNA]</scope>
    <source>
        <strain evidence="3">cv. Tatra</strain>
        <tissue evidence="2">Young leaves</tissue>
    </source>
</reference>
<evidence type="ECO:0000256" key="1">
    <source>
        <dbReference type="SAM" id="MobiDB-lite"/>
    </source>
</evidence>
<feature type="region of interest" description="Disordered" evidence="1">
    <location>
        <begin position="1"/>
        <end position="37"/>
    </location>
</feature>
<accession>A0A2K3P5Q4</accession>
<sequence length="117" mass="13704">MDMNKKNWFGSRRETRLGRSYTKPHNHSNISPSNYDGSKKTVWQKLWRKLKRDKKKVFNSPYSSGSIVDDGAYDEETYSMNFDQGTGWMEADNLPRSFSARYADPSWILPPKYLVGR</sequence>
<gene>
    <name evidence="2" type="ORF">L195_g007196</name>
</gene>
<dbReference type="AlphaFoldDB" id="A0A2K3P5Q4"/>
<organism evidence="2 3">
    <name type="scientific">Trifolium pratense</name>
    <name type="common">Red clover</name>
    <dbReference type="NCBI Taxonomy" id="57577"/>
    <lineage>
        <taxon>Eukaryota</taxon>
        <taxon>Viridiplantae</taxon>
        <taxon>Streptophyta</taxon>
        <taxon>Embryophyta</taxon>
        <taxon>Tracheophyta</taxon>
        <taxon>Spermatophyta</taxon>
        <taxon>Magnoliopsida</taxon>
        <taxon>eudicotyledons</taxon>
        <taxon>Gunneridae</taxon>
        <taxon>Pentapetalae</taxon>
        <taxon>rosids</taxon>
        <taxon>fabids</taxon>
        <taxon>Fabales</taxon>
        <taxon>Fabaceae</taxon>
        <taxon>Papilionoideae</taxon>
        <taxon>50 kb inversion clade</taxon>
        <taxon>NPAAA clade</taxon>
        <taxon>Hologalegina</taxon>
        <taxon>IRL clade</taxon>
        <taxon>Trifolieae</taxon>
        <taxon>Trifolium</taxon>
    </lineage>
</organism>
<comment type="caution">
    <text evidence="2">The sequence shown here is derived from an EMBL/GenBank/DDBJ whole genome shotgun (WGS) entry which is preliminary data.</text>
</comment>
<evidence type="ECO:0000313" key="3">
    <source>
        <dbReference type="Proteomes" id="UP000236291"/>
    </source>
</evidence>
<feature type="compositionally biased region" description="Polar residues" evidence="1">
    <location>
        <begin position="27"/>
        <end position="36"/>
    </location>
</feature>
<proteinExistence type="predicted"/>
<reference evidence="2 3" key="2">
    <citation type="journal article" date="2017" name="Front. Plant Sci.">
        <title>Gene Classification and Mining of Molecular Markers Useful in Red Clover (Trifolium pratense) Breeding.</title>
        <authorList>
            <person name="Istvanek J."/>
            <person name="Dluhosova J."/>
            <person name="Dluhos P."/>
            <person name="Patkova L."/>
            <person name="Nedelnik J."/>
            <person name="Repkova J."/>
        </authorList>
    </citation>
    <scope>NUCLEOTIDE SEQUENCE [LARGE SCALE GENOMIC DNA]</scope>
    <source>
        <strain evidence="3">cv. Tatra</strain>
        <tissue evidence="2">Young leaves</tissue>
    </source>
</reference>
<dbReference type="EMBL" id="ASHM01003943">
    <property type="protein sequence ID" value="PNY10612.1"/>
    <property type="molecule type" value="Genomic_DNA"/>
</dbReference>
<dbReference type="PANTHER" id="PTHR33168">
    <property type="entry name" value="STRESS INDUCED PROTEIN-RELATED"/>
    <property type="match status" value="1"/>
</dbReference>